<dbReference type="EMBL" id="JANCLV010000006">
    <property type="protein sequence ID" value="MCP9000323.1"/>
    <property type="molecule type" value="Genomic_DNA"/>
</dbReference>
<feature type="signal peptide" evidence="1">
    <location>
        <begin position="1"/>
        <end position="31"/>
    </location>
</feature>
<comment type="caution">
    <text evidence="2">The sequence shown here is derived from an EMBL/GenBank/DDBJ whole genome shotgun (WGS) entry which is preliminary data.</text>
</comment>
<accession>A0ABT1LPE1</accession>
<evidence type="ECO:0000256" key="1">
    <source>
        <dbReference type="SAM" id="SignalP"/>
    </source>
</evidence>
<proteinExistence type="predicted"/>
<reference evidence="2 3" key="1">
    <citation type="submission" date="2022-06" db="EMBL/GenBank/DDBJ databases">
        <title>Pseudarthrobacter sp. strain RMG13 Genome sequencing and assembly.</title>
        <authorList>
            <person name="Kim I."/>
        </authorList>
    </citation>
    <scope>NUCLEOTIDE SEQUENCE [LARGE SCALE GENOMIC DNA]</scope>
    <source>
        <strain evidence="2 3">RMG13</strain>
    </source>
</reference>
<dbReference type="Proteomes" id="UP001524318">
    <property type="component" value="Unassembled WGS sequence"/>
</dbReference>
<sequence>MKLRVFRTFRNCLLTVMLAVSLLATGCSVQAAGEVGQLQQLAKSCPEGSTRASYASLDVSGSTPQDDIKKDREQALRDIVTRTAVCEGHLRVDAFTGSSAAGGVLYDSAFELAGATEIAKMRTVSKVVDEAMATIDESLAAAATQLAATTGSDITSQFRRAAEYGTQMAEHEPILLTVDLMSDGAQNVGVVLESSLTTDEALELAKKPSVVELPKDTVVKVSGLGKTTNPKPSSSYVEALKVFYEAYCTRTGAARCSAVTEYTAGS</sequence>
<keyword evidence="1" id="KW-0732">Signal</keyword>
<dbReference type="PROSITE" id="PS51257">
    <property type="entry name" value="PROKAR_LIPOPROTEIN"/>
    <property type="match status" value="1"/>
</dbReference>
<name>A0ABT1LPE1_9MICC</name>
<protein>
    <recommendedName>
        <fullName evidence="4">Lipoprotein</fullName>
    </recommendedName>
</protein>
<evidence type="ECO:0000313" key="2">
    <source>
        <dbReference type="EMBL" id="MCP9000323.1"/>
    </source>
</evidence>
<evidence type="ECO:0008006" key="4">
    <source>
        <dbReference type="Google" id="ProtNLM"/>
    </source>
</evidence>
<gene>
    <name evidence="2" type="ORF">NFC73_11370</name>
</gene>
<keyword evidence="3" id="KW-1185">Reference proteome</keyword>
<dbReference type="RefSeq" id="WP_254750229.1">
    <property type="nucleotide sequence ID" value="NZ_JANCLV010000006.1"/>
</dbReference>
<organism evidence="2 3">
    <name type="scientific">Pseudarthrobacter humi</name>
    <dbReference type="NCBI Taxonomy" id="2952523"/>
    <lineage>
        <taxon>Bacteria</taxon>
        <taxon>Bacillati</taxon>
        <taxon>Actinomycetota</taxon>
        <taxon>Actinomycetes</taxon>
        <taxon>Micrococcales</taxon>
        <taxon>Micrococcaceae</taxon>
        <taxon>Pseudarthrobacter</taxon>
    </lineage>
</organism>
<feature type="chain" id="PRO_5046668553" description="Lipoprotein" evidence="1">
    <location>
        <begin position="32"/>
        <end position="266"/>
    </location>
</feature>
<evidence type="ECO:0000313" key="3">
    <source>
        <dbReference type="Proteomes" id="UP001524318"/>
    </source>
</evidence>